<proteinExistence type="predicted"/>
<name>A0ABX1FWW7_9PSEU</name>
<dbReference type="Proteomes" id="UP001515943">
    <property type="component" value="Unassembled WGS sequence"/>
</dbReference>
<reference evidence="1 2" key="1">
    <citation type="submission" date="2019-08" db="EMBL/GenBank/DDBJ databases">
        <title>Lentzea from Indian Himalayas.</title>
        <authorList>
            <person name="Mandal S."/>
            <person name="Mallick Gupta A."/>
            <person name="Maiti P.K."/>
            <person name="Sarkar J."/>
            <person name="Mandal S."/>
        </authorList>
    </citation>
    <scope>NUCLEOTIDE SEQUENCE [LARGE SCALE GENOMIC DNA]</scope>
    <source>
        <strain evidence="1 2">PSKA42</strain>
    </source>
</reference>
<keyword evidence="2" id="KW-1185">Reference proteome</keyword>
<dbReference type="RefSeq" id="WP_167980106.1">
    <property type="nucleotide sequence ID" value="NZ_VSRL01000368.1"/>
</dbReference>
<evidence type="ECO:0000313" key="2">
    <source>
        <dbReference type="Proteomes" id="UP001515943"/>
    </source>
</evidence>
<comment type="caution">
    <text evidence="1">The sequence shown here is derived from an EMBL/GenBank/DDBJ whole genome shotgun (WGS) entry which is preliminary data.</text>
</comment>
<organism evidence="1 2">
    <name type="scientific">Lentzea indica</name>
    <dbReference type="NCBI Taxonomy" id="2604800"/>
    <lineage>
        <taxon>Bacteria</taxon>
        <taxon>Bacillati</taxon>
        <taxon>Actinomycetota</taxon>
        <taxon>Actinomycetes</taxon>
        <taxon>Pseudonocardiales</taxon>
        <taxon>Pseudonocardiaceae</taxon>
        <taxon>Lentzea</taxon>
    </lineage>
</organism>
<dbReference type="EMBL" id="VSRL01000368">
    <property type="protein sequence ID" value="NKE63524.1"/>
    <property type="molecule type" value="Genomic_DNA"/>
</dbReference>
<sequence>MIGDEHDLEHAVQDELRLVEAGHPDEEMSMPIADWQFDPTDVQRYEVGLHTLLGAVEAEHDGEHQGPPAL</sequence>
<evidence type="ECO:0000313" key="1">
    <source>
        <dbReference type="EMBL" id="NKE63524.1"/>
    </source>
</evidence>
<protein>
    <submittedName>
        <fullName evidence="1">Uncharacterized protein</fullName>
    </submittedName>
</protein>
<gene>
    <name evidence="1" type="ORF">FXN61_45125</name>
</gene>
<accession>A0ABX1FWW7</accession>